<evidence type="ECO:0000256" key="3">
    <source>
        <dbReference type="ARBA" id="ARBA00022729"/>
    </source>
</evidence>
<name>A0A412YHP5_9BACE</name>
<comment type="caution">
    <text evidence="10">The sequence shown here is derived from an EMBL/GenBank/DDBJ whole genome shotgun (WGS) entry which is preliminary data.</text>
</comment>
<organism evidence="10 11">
    <name type="scientific">Bacteroides clarus</name>
    <dbReference type="NCBI Taxonomy" id="626929"/>
    <lineage>
        <taxon>Bacteria</taxon>
        <taxon>Pseudomonadati</taxon>
        <taxon>Bacteroidota</taxon>
        <taxon>Bacteroidia</taxon>
        <taxon>Bacteroidales</taxon>
        <taxon>Bacteroidaceae</taxon>
        <taxon>Bacteroides</taxon>
    </lineage>
</organism>
<evidence type="ECO:0000256" key="8">
    <source>
        <dbReference type="SAM" id="SignalP"/>
    </source>
</evidence>
<evidence type="ECO:0000256" key="5">
    <source>
        <dbReference type="ARBA" id="ARBA00023139"/>
    </source>
</evidence>
<evidence type="ECO:0000256" key="1">
    <source>
        <dbReference type="ARBA" id="ARBA00004442"/>
    </source>
</evidence>
<keyword evidence="7" id="KW-0449">Lipoprotein</keyword>
<dbReference type="AlphaFoldDB" id="A0A412YHP5"/>
<keyword evidence="6" id="KW-0998">Cell outer membrane</keyword>
<reference evidence="10 11" key="1">
    <citation type="submission" date="2018-08" db="EMBL/GenBank/DDBJ databases">
        <title>A genome reference for cultivated species of the human gut microbiota.</title>
        <authorList>
            <person name="Zou Y."/>
            <person name="Xue W."/>
            <person name="Luo G."/>
        </authorList>
    </citation>
    <scope>NUCLEOTIDE SEQUENCE [LARGE SCALE GENOMIC DNA]</scope>
    <source>
        <strain evidence="10 11">AF14-27</strain>
    </source>
</reference>
<feature type="signal peptide" evidence="8">
    <location>
        <begin position="1"/>
        <end position="18"/>
    </location>
</feature>
<evidence type="ECO:0000256" key="2">
    <source>
        <dbReference type="ARBA" id="ARBA00007248"/>
    </source>
</evidence>
<keyword evidence="5" id="KW-0564">Palmitate</keyword>
<keyword evidence="4" id="KW-0472">Membrane</keyword>
<feature type="domain" description="Major fimbrium tip subunit FimD third Ig-like" evidence="9">
    <location>
        <begin position="376"/>
        <end position="478"/>
    </location>
</feature>
<evidence type="ECO:0000256" key="4">
    <source>
        <dbReference type="ARBA" id="ARBA00023136"/>
    </source>
</evidence>
<dbReference type="Pfam" id="PF26306">
    <property type="entry name" value="FimD_3rd"/>
    <property type="match status" value="1"/>
</dbReference>
<dbReference type="PROSITE" id="PS51257">
    <property type="entry name" value="PROKAR_LIPOPROTEIN"/>
    <property type="match status" value="1"/>
</dbReference>
<dbReference type="InterPro" id="IPR014941">
    <property type="entry name" value="FimB/Mfa2/Mfa3"/>
</dbReference>
<proteinExistence type="inferred from homology"/>
<dbReference type="Proteomes" id="UP000284366">
    <property type="component" value="Unassembled WGS sequence"/>
</dbReference>
<dbReference type="Pfam" id="PF08842">
    <property type="entry name" value="Mfa2"/>
    <property type="match status" value="1"/>
</dbReference>
<evidence type="ECO:0000256" key="7">
    <source>
        <dbReference type="ARBA" id="ARBA00023288"/>
    </source>
</evidence>
<sequence length="805" mass="90270">MMKRIHMLFAALMLLVLAGCIRDSLEVPCAIGGKDNILLVVGKDDGMLTRAANADTESKVTHLDVLIFDKEGNKVHHELFQNLSDDNTLLLSKRKSAFEIDEEYTVFLIANYPVDNENSLSAIEKQTELQDLKLRTANVHATGLDDTNANVPGSFLMDGHTSMLLNPEGTSQDAIEIPVSLKRAAAKIVITLKQGEKVKFIHDETSPEPLKNRTSRKPVNFPMSTFVVEPSEGEMKAFRPVLYSGASTTIFGTDVSGMGTSNATMTMTLYAYPNDWREDALADNEPSVLMRVPLVENEEIVDENYYKIPVNLSPKKDEKGQLKRNHIYNITVTINGRGGENEAVPVELTDVLLEVEPWRSKDIVVGGEDSPEFLFLSDKKVRMDNARENHSVSYSSSSPIEKVEVVEVYYYDKFGLKQTLEDSQILGLPITVSASTESGEGVIDISSPVPTNLAVRYIVVKVTNEEGKAEELTFEQYPLEYVTSQLGYFSYRTDFTANNREDNVTTWVSHYGFDLDFVVPRETNDRVNVQLNNGTDENKWKWNFDRWNMSSYSESDWVSGENTVFISKVLQDYSVETGLGKIFSYGWSLSLSSRWGCYYLNSGRENSNVYHIRIAATSDENHIGIPRRIPYTGSNVTFDEDMTDPADDNAKVVSPSFMVSSHLSILKGEADILKNEYQAASHCDKYVEVVFRNRPVTWSNTLAQISNPGTYASVKKQLEDDGFIVYDDWRLPTRAELEIIDGFQANIDAHELGGSLSNSGTYAMDWLLDRKQYWSANGAVTITNNPANSRSGIGIRCVRDHFKDK</sequence>
<dbReference type="Gene3D" id="2.60.40.2580">
    <property type="match status" value="1"/>
</dbReference>
<dbReference type="EMBL" id="QRZG01000006">
    <property type="protein sequence ID" value="RGV56946.1"/>
    <property type="molecule type" value="Genomic_DNA"/>
</dbReference>
<evidence type="ECO:0000256" key="6">
    <source>
        <dbReference type="ARBA" id="ARBA00023237"/>
    </source>
</evidence>
<evidence type="ECO:0000313" key="10">
    <source>
        <dbReference type="EMBL" id="RGV56946.1"/>
    </source>
</evidence>
<gene>
    <name evidence="10" type="ORF">DWW09_05605</name>
</gene>
<dbReference type="Gene3D" id="2.60.40.3690">
    <property type="match status" value="1"/>
</dbReference>
<feature type="chain" id="PRO_5018986009" description="Major fimbrium tip subunit FimD third Ig-like domain-containing protein" evidence="8">
    <location>
        <begin position="19"/>
        <end position="805"/>
    </location>
</feature>
<evidence type="ECO:0000313" key="11">
    <source>
        <dbReference type="Proteomes" id="UP000284366"/>
    </source>
</evidence>
<protein>
    <recommendedName>
        <fullName evidence="9">Major fimbrium tip subunit FimD third Ig-like domain-containing protein</fullName>
    </recommendedName>
</protein>
<keyword evidence="3 8" id="KW-0732">Signal</keyword>
<accession>A0A412YHP5</accession>
<comment type="similarity">
    <text evidence="2">Belongs to the bacteroidetes fimbrillin superfamily. FimB/Mfa2 family.</text>
</comment>
<dbReference type="InterPro" id="IPR058822">
    <property type="entry name" value="Ig-like_FimD_3rd"/>
</dbReference>
<evidence type="ECO:0000259" key="9">
    <source>
        <dbReference type="Pfam" id="PF26306"/>
    </source>
</evidence>
<dbReference type="GO" id="GO:0009279">
    <property type="term" value="C:cell outer membrane"/>
    <property type="evidence" value="ECO:0007669"/>
    <property type="project" value="UniProtKB-SubCell"/>
</dbReference>
<comment type="subcellular location">
    <subcellularLocation>
        <location evidence="1">Cell outer membrane</location>
    </subcellularLocation>
</comment>